<dbReference type="InterPro" id="IPR009651">
    <property type="entry name" value="Met_g_lyase_put"/>
</dbReference>
<organism evidence="1 2">
    <name type="scientific">Bavariicoccus seileri</name>
    <dbReference type="NCBI Taxonomy" id="549685"/>
    <lineage>
        <taxon>Bacteria</taxon>
        <taxon>Bacillati</taxon>
        <taxon>Bacillota</taxon>
        <taxon>Bacilli</taxon>
        <taxon>Lactobacillales</taxon>
        <taxon>Enterococcaceae</taxon>
        <taxon>Bavariicoccus</taxon>
    </lineage>
</organism>
<dbReference type="Pfam" id="PF06838">
    <property type="entry name" value="Met_gamma_lyase"/>
    <property type="match status" value="1"/>
</dbReference>
<dbReference type="InterPro" id="IPR015424">
    <property type="entry name" value="PyrdxlP-dep_Trfase"/>
</dbReference>
<dbReference type="AlphaFoldDB" id="A0A3D4S5B5"/>
<evidence type="ECO:0008006" key="3">
    <source>
        <dbReference type="Google" id="ProtNLM"/>
    </source>
</evidence>
<proteinExistence type="predicted"/>
<name>A0A3D4S5B5_9ENTE</name>
<dbReference type="Proteomes" id="UP000262195">
    <property type="component" value="Unassembled WGS sequence"/>
</dbReference>
<dbReference type="SUPFAM" id="SSF53383">
    <property type="entry name" value="PLP-dependent transferases"/>
    <property type="match status" value="1"/>
</dbReference>
<dbReference type="EMBL" id="DQHO01000031">
    <property type="protein sequence ID" value="HCS94003.1"/>
    <property type="molecule type" value="Genomic_DNA"/>
</dbReference>
<gene>
    <name evidence="1" type="ORF">DIW15_04785</name>
</gene>
<dbReference type="PANTHER" id="PTHR46658">
    <property type="entry name" value="CYS OR MET METABOLISM PYRIDOXAL-PHOSPHATE-DEPENDENT ENZYME"/>
    <property type="match status" value="1"/>
</dbReference>
<dbReference type="Gene3D" id="3.40.640.10">
    <property type="entry name" value="Type I PLP-dependent aspartate aminotransferase-like (Major domain)"/>
    <property type="match status" value="1"/>
</dbReference>
<evidence type="ECO:0000313" key="1">
    <source>
        <dbReference type="EMBL" id="HCS94003.1"/>
    </source>
</evidence>
<protein>
    <recommendedName>
        <fullName evidence="3">Aluminum resistance protein</fullName>
    </recommendedName>
</protein>
<sequence>MTSWQADYPQEYQEIIAKTDDKVRPIFSKLDSIALNNQSKVLKSFQKHHVSDFHFQASTGYGYHDEGRETLESIYADVFNTEDALVRPQIISGTHAITVALFGNLLPGDELLYVSGEPYDTLQEVIGFAGDHVGSMMSYGITVNYVPLTEDGKFDGPAIKDALKRHPKIVAIQRSKGYASRDSFTIREIKDLVTIIKEGSPSSIVFVDNCYGEFIEEKEPTDIGVDLIAGSLIKNAGGGLAKIGGYIAGKSEYIKASATRLYAPGIGKNAGATVIGLRDFYQGFFMAPHVAIQALKSSIFAAALLDHFDIETHPKWDAPRTDIIQTVYLSSREAMITFAKTIQKYSPVDSNVIPEPADMAGYENQIIMAGGSFVEGATIELSTDGPIRPPFSMYLQGGLTFEHAKLAYTAAVYDLFYNK</sequence>
<dbReference type="STRING" id="1121105.GCA_000421665_00558"/>
<dbReference type="PANTHER" id="PTHR46658:SF1">
    <property type="entry name" value="CYS OR MET METABOLISM PYRIDOXAL-PHOSPHATE-DEPENDENT ENZYME"/>
    <property type="match status" value="1"/>
</dbReference>
<comment type="caution">
    <text evidence="1">The sequence shown here is derived from an EMBL/GenBank/DDBJ whole genome shotgun (WGS) entry which is preliminary data.</text>
</comment>
<accession>A0A3D4S5B5</accession>
<reference evidence="1 2" key="1">
    <citation type="journal article" date="2018" name="Nat. Biotechnol.">
        <title>A standardized bacterial taxonomy based on genome phylogeny substantially revises the tree of life.</title>
        <authorList>
            <person name="Parks D.H."/>
            <person name="Chuvochina M."/>
            <person name="Waite D.W."/>
            <person name="Rinke C."/>
            <person name="Skarshewski A."/>
            <person name="Chaumeil P.A."/>
            <person name="Hugenholtz P."/>
        </authorList>
    </citation>
    <scope>NUCLEOTIDE SEQUENCE [LARGE SCALE GENOMIC DNA]</scope>
    <source>
        <strain evidence="1">UBA11306</strain>
    </source>
</reference>
<evidence type="ECO:0000313" key="2">
    <source>
        <dbReference type="Proteomes" id="UP000262195"/>
    </source>
</evidence>
<dbReference type="InterPro" id="IPR015421">
    <property type="entry name" value="PyrdxlP-dep_Trfase_major"/>
</dbReference>
<dbReference type="Gene3D" id="3.90.1150.60">
    <property type="entry name" value="Methioning gamme-lyase, C-terminal domain"/>
    <property type="match status" value="1"/>
</dbReference>